<sequence length="82" mass="9447">THLFWLTIGKIMGNPVLRMCWTPHTFHCHIHLCYSVELLLFTSLSKLPGGNKSLDKLLSRQRCDKLQFQHCKHPGVAPPKLQ</sequence>
<proteinExistence type="predicted"/>
<gene>
    <name evidence="1" type="ORF">POSPLADRAFT_1151673</name>
</gene>
<protein>
    <submittedName>
        <fullName evidence="1">Uncharacterized protein</fullName>
    </submittedName>
</protein>
<accession>A0A1X6MRN1</accession>
<dbReference type="EMBL" id="KZ110603">
    <property type="protein sequence ID" value="OSX59047.1"/>
    <property type="molecule type" value="Genomic_DNA"/>
</dbReference>
<dbReference type="AlphaFoldDB" id="A0A1X6MRN1"/>
<dbReference type="OrthoDB" id="2755983at2759"/>
<keyword evidence="2" id="KW-1185">Reference proteome</keyword>
<evidence type="ECO:0000313" key="1">
    <source>
        <dbReference type="EMBL" id="OSX59047.1"/>
    </source>
</evidence>
<evidence type="ECO:0000313" key="2">
    <source>
        <dbReference type="Proteomes" id="UP000194127"/>
    </source>
</evidence>
<dbReference type="Proteomes" id="UP000194127">
    <property type="component" value="Unassembled WGS sequence"/>
</dbReference>
<reference evidence="1 2" key="1">
    <citation type="submission" date="2017-04" db="EMBL/GenBank/DDBJ databases">
        <title>Genome Sequence of the Model Brown-Rot Fungus Postia placenta SB12.</title>
        <authorList>
            <consortium name="DOE Joint Genome Institute"/>
            <person name="Gaskell J."/>
            <person name="Kersten P."/>
            <person name="Larrondo L.F."/>
            <person name="Canessa P."/>
            <person name="Martinez D."/>
            <person name="Hibbett D."/>
            <person name="Schmoll M."/>
            <person name="Kubicek C.P."/>
            <person name="Martinez A.T."/>
            <person name="Yadav J."/>
            <person name="Master E."/>
            <person name="Magnuson J.K."/>
            <person name="James T."/>
            <person name="Yaver D."/>
            <person name="Berka R."/>
            <person name="Labutti K."/>
            <person name="Lipzen A."/>
            <person name="Aerts A."/>
            <person name="Barry K."/>
            <person name="Henrissat B."/>
            <person name="Blanchette R."/>
            <person name="Grigoriev I."/>
            <person name="Cullen D."/>
        </authorList>
    </citation>
    <scope>NUCLEOTIDE SEQUENCE [LARGE SCALE GENOMIC DNA]</scope>
    <source>
        <strain evidence="1 2">MAD-698-R-SB12</strain>
    </source>
</reference>
<organism evidence="1 2">
    <name type="scientific">Postia placenta MAD-698-R-SB12</name>
    <dbReference type="NCBI Taxonomy" id="670580"/>
    <lineage>
        <taxon>Eukaryota</taxon>
        <taxon>Fungi</taxon>
        <taxon>Dikarya</taxon>
        <taxon>Basidiomycota</taxon>
        <taxon>Agaricomycotina</taxon>
        <taxon>Agaricomycetes</taxon>
        <taxon>Polyporales</taxon>
        <taxon>Adustoporiaceae</taxon>
        <taxon>Rhodonia</taxon>
    </lineage>
</organism>
<dbReference type="RefSeq" id="XP_024335841.1">
    <property type="nucleotide sequence ID" value="XM_024486565.1"/>
</dbReference>
<name>A0A1X6MRN1_9APHY</name>
<feature type="non-terminal residue" evidence="1">
    <location>
        <position position="1"/>
    </location>
</feature>
<dbReference type="GeneID" id="36331514"/>